<accession>A0A2D0ADI9</accession>
<dbReference type="InterPro" id="IPR006726">
    <property type="entry name" value="PHBA_efflux_AaeB/fusaric-R"/>
</dbReference>
<keyword evidence="4 7" id="KW-0812">Transmembrane</keyword>
<feature type="transmembrane region" description="Helical" evidence="7">
    <location>
        <begin position="84"/>
        <end position="104"/>
    </location>
</feature>
<organism evidence="8 9">
    <name type="scientific">Pseudomonas nitroreducens</name>
    <dbReference type="NCBI Taxonomy" id="46680"/>
    <lineage>
        <taxon>Bacteria</taxon>
        <taxon>Pseudomonadati</taxon>
        <taxon>Pseudomonadota</taxon>
        <taxon>Gammaproteobacteria</taxon>
        <taxon>Pseudomonadales</taxon>
        <taxon>Pseudomonadaceae</taxon>
        <taxon>Pseudomonas</taxon>
    </lineage>
</organism>
<feature type="transmembrane region" description="Helical" evidence="7">
    <location>
        <begin position="110"/>
        <end position="127"/>
    </location>
</feature>
<evidence type="ECO:0000256" key="6">
    <source>
        <dbReference type="ARBA" id="ARBA00023136"/>
    </source>
</evidence>
<dbReference type="STRING" id="46680.GCA_000807755_01044"/>
<evidence type="ECO:0000313" key="9">
    <source>
        <dbReference type="Proteomes" id="UP000198145"/>
    </source>
</evidence>
<comment type="subcellular location">
    <subcellularLocation>
        <location evidence="1">Cell membrane</location>
        <topology evidence="1">Multi-pass membrane protein</topology>
    </subcellularLocation>
</comment>
<evidence type="ECO:0000313" key="8">
    <source>
        <dbReference type="EMBL" id="OWP49711.1"/>
    </source>
</evidence>
<feature type="transmembrane region" description="Helical" evidence="7">
    <location>
        <begin position="134"/>
        <end position="151"/>
    </location>
</feature>
<feature type="transmembrane region" description="Helical" evidence="7">
    <location>
        <begin position="503"/>
        <end position="520"/>
    </location>
</feature>
<dbReference type="PANTHER" id="PTHR30509">
    <property type="entry name" value="P-HYDROXYBENZOIC ACID EFFLUX PUMP SUBUNIT-RELATED"/>
    <property type="match status" value="1"/>
</dbReference>
<dbReference type="RefSeq" id="WP_088419803.1">
    <property type="nucleotide sequence ID" value="NZ_NJBA01000006.1"/>
</dbReference>
<evidence type="ECO:0000256" key="3">
    <source>
        <dbReference type="ARBA" id="ARBA00022475"/>
    </source>
</evidence>
<name>A0A2D0ADI9_PSENT</name>
<feature type="transmembrane region" description="Helical" evidence="7">
    <location>
        <begin position="163"/>
        <end position="184"/>
    </location>
</feature>
<keyword evidence="6 7" id="KW-0472">Membrane</keyword>
<evidence type="ECO:0000256" key="4">
    <source>
        <dbReference type="ARBA" id="ARBA00022692"/>
    </source>
</evidence>
<feature type="transmembrane region" description="Helical" evidence="7">
    <location>
        <begin position="453"/>
        <end position="471"/>
    </location>
</feature>
<reference evidence="8 9" key="1">
    <citation type="submission" date="2017-06" db="EMBL/GenBank/DDBJ databases">
        <title>Draft genome of Pseudomonas nitroreducens DF05.</title>
        <authorList>
            <person name="Iyer R."/>
        </authorList>
    </citation>
    <scope>NUCLEOTIDE SEQUENCE [LARGE SCALE GENOMIC DNA]</scope>
    <source>
        <strain evidence="8 9">DF05</strain>
    </source>
</reference>
<keyword evidence="5 7" id="KW-1133">Transmembrane helix</keyword>
<feature type="transmembrane region" description="Helical" evidence="7">
    <location>
        <begin position="396"/>
        <end position="418"/>
    </location>
</feature>
<dbReference type="GO" id="GO:0022857">
    <property type="term" value="F:transmembrane transporter activity"/>
    <property type="evidence" value="ECO:0007669"/>
    <property type="project" value="InterPro"/>
</dbReference>
<dbReference type="EMBL" id="NJBA01000006">
    <property type="protein sequence ID" value="OWP49711.1"/>
    <property type="molecule type" value="Genomic_DNA"/>
</dbReference>
<proteinExistence type="predicted"/>
<keyword evidence="2" id="KW-0813">Transport</keyword>
<evidence type="ECO:0000256" key="7">
    <source>
        <dbReference type="SAM" id="Phobius"/>
    </source>
</evidence>
<dbReference type="AlphaFoldDB" id="A0A2D0ADI9"/>
<sequence>MAGDSFNGSTATRQLAPLDALRRALLEWGRSDGVTWVYIAKVLLAALLTLWLAMRLELPQPSTATITVFIVMQPQSGQVFAKSFYRILGSLVGLSVMVALIAIFAQQRELFLLVSALWIGLCTVGAARYRDFRSYACVLAGYTATLIGLPATLHPEAAFMSAIWRVLEISLGILCSMVVSATLFPQTSSTAMRSALYQRFGAFAGFVLDNLGGGERPKFEAANVAFASQAVGLEALRSATRFEDPHMRLRSGRLSRLNNEFMVLTTRYHALHQLLSRLRAQQAEAVLRALQPCLDELAQVLAPWRGQSVTDRDAERLAAQLESHRTRMMQRIRSGRAQLLEEQDEPSALLDYNTAGELLYRLADDLYNYALTHASLAAHKHERENWKHGFSPKANLVASLVAGGRTALMVLVFGIFWIETAWPSGSTFVLNAAAVAALVSAAPDPAKMAMQMAVGTFFAAILGFSETFFVFPHLDGFALLAFALAPIFAVGAFFSIKPRYAGYGLGLLVFFSFGAIPANLTVYDPGRMLNEYIALVLSQSLAAVVAAVIMPPTSAWLWRRLEKDLRLRVVEAISGKLDGLVSSFESGTRDLLNQAYGVAARSPQMQRRLLRWTFVVLEIGHSIIELRVEQENLPAESCYAESTPWRQSIRAMGRALIRLFVKPCEANRERALAAVEQAIDCVKTTDEPRAPDFESSPLRRVLSYLHFIRSSLLDPQSPLRDGKTSSGRTTHVA</sequence>
<dbReference type="eggNOG" id="COG1289">
    <property type="taxonomic scope" value="Bacteria"/>
</dbReference>
<keyword evidence="3" id="KW-1003">Cell membrane</keyword>
<evidence type="ECO:0000256" key="2">
    <source>
        <dbReference type="ARBA" id="ARBA00022448"/>
    </source>
</evidence>
<dbReference type="Pfam" id="PF04632">
    <property type="entry name" value="FUSC"/>
    <property type="match status" value="1"/>
</dbReference>
<evidence type="ECO:0000256" key="5">
    <source>
        <dbReference type="ARBA" id="ARBA00022989"/>
    </source>
</evidence>
<gene>
    <name evidence="8" type="ORF">CEG18_18150</name>
</gene>
<feature type="transmembrane region" description="Helical" evidence="7">
    <location>
        <begin position="35"/>
        <end position="53"/>
    </location>
</feature>
<dbReference type="GO" id="GO:0005886">
    <property type="term" value="C:plasma membrane"/>
    <property type="evidence" value="ECO:0007669"/>
    <property type="project" value="UniProtKB-SubCell"/>
</dbReference>
<feature type="transmembrane region" description="Helical" evidence="7">
    <location>
        <begin position="532"/>
        <end position="558"/>
    </location>
</feature>
<protein>
    <submittedName>
        <fullName evidence="8">FUSC family protein</fullName>
    </submittedName>
</protein>
<dbReference type="Proteomes" id="UP000198145">
    <property type="component" value="Unassembled WGS sequence"/>
</dbReference>
<evidence type="ECO:0000256" key="1">
    <source>
        <dbReference type="ARBA" id="ARBA00004651"/>
    </source>
</evidence>
<dbReference type="PANTHER" id="PTHR30509:SF9">
    <property type="entry name" value="MULTIDRUG RESISTANCE PROTEIN MDTO"/>
    <property type="match status" value="1"/>
</dbReference>
<feature type="transmembrane region" description="Helical" evidence="7">
    <location>
        <begin position="477"/>
        <end position="496"/>
    </location>
</feature>
<comment type="caution">
    <text evidence="8">The sequence shown here is derived from an EMBL/GenBank/DDBJ whole genome shotgun (WGS) entry which is preliminary data.</text>
</comment>